<comment type="caution">
    <text evidence="2">The sequence shown here is derived from an EMBL/GenBank/DDBJ whole genome shotgun (WGS) entry which is preliminary data.</text>
</comment>
<evidence type="ECO:0000313" key="2">
    <source>
        <dbReference type="EMBL" id="MDP9728101.1"/>
    </source>
</evidence>
<feature type="region of interest" description="Disordered" evidence="1">
    <location>
        <begin position="197"/>
        <end position="247"/>
    </location>
</feature>
<gene>
    <name evidence="2" type="ORF">J2S04_001032</name>
</gene>
<evidence type="ECO:0000313" key="3">
    <source>
        <dbReference type="Proteomes" id="UP001229209"/>
    </source>
</evidence>
<accession>A0ABT9LV08</accession>
<dbReference type="EMBL" id="JAURUO010000004">
    <property type="protein sequence ID" value="MDP9728101.1"/>
    <property type="molecule type" value="Genomic_DNA"/>
</dbReference>
<dbReference type="Proteomes" id="UP001229209">
    <property type="component" value="Unassembled WGS sequence"/>
</dbReference>
<feature type="compositionally biased region" description="Low complexity" evidence="1">
    <location>
        <begin position="213"/>
        <end position="231"/>
    </location>
</feature>
<keyword evidence="3" id="KW-1185">Reference proteome</keyword>
<evidence type="ECO:0000256" key="1">
    <source>
        <dbReference type="SAM" id="MobiDB-lite"/>
    </source>
</evidence>
<feature type="compositionally biased region" description="Polar residues" evidence="1">
    <location>
        <begin position="233"/>
        <end position="247"/>
    </location>
</feature>
<organism evidence="2 3">
    <name type="scientific">Alicyclobacillus tolerans</name>
    <dbReference type="NCBI Taxonomy" id="90970"/>
    <lineage>
        <taxon>Bacteria</taxon>
        <taxon>Bacillati</taxon>
        <taxon>Bacillota</taxon>
        <taxon>Bacilli</taxon>
        <taxon>Bacillales</taxon>
        <taxon>Alicyclobacillaceae</taxon>
        <taxon>Alicyclobacillus</taxon>
    </lineage>
</organism>
<sequence length="247" mass="26345">MMKKWFSQLQPDKKSLLTGAVVGTLFGSLLAGGAVFAATSNFVQAQKEIANYDGIKGSALVYGGTTYAELYAVQQVLQKQGIVNQWNGDVKNFSMDSPSQSLQQLSSENSNLDQQVGDFKDILKSIEKLPSNDQQQVLNQLNGLLSSTSTSTNTSISDNSTSDLNVWAKGLLRAEQETEGNPGNANSVLQNLIQQFSQKHGDHGDSQDHQNDGQDGQNNSQQNNGSDSGDGSTTGSVYGNTGDNSGD</sequence>
<feature type="compositionally biased region" description="Basic and acidic residues" evidence="1">
    <location>
        <begin position="199"/>
        <end position="212"/>
    </location>
</feature>
<protein>
    <submittedName>
        <fullName evidence="2">Uncharacterized protein</fullName>
    </submittedName>
</protein>
<dbReference type="RefSeq" id="WP_306953683.1">
    <property type="nucleotide sequence ID" value="NZ_JAURUO010000004.1"/>
</dbReference>
<reference evidence="2 3" key="1">
    <citation type="submission" date="2023-07" db="EMBL/GenBank/DDBJ databases">
        <title>Genomic Encyclopedia of Type Strains, Phase IV (KMG-IV): sequencing the most valuable type-strain genomes for metagenomic binning, comparative biology and taxonomic classification.</title>
        <authorList>
            <person name="Goeker M."/>
        </authorList>
    </citation>
    <scope>NUCLEOTIDE SEQUENCE [LARGE SCALE GENOMIC DNA]</scope>
    <source>
        <strain evidence="2 3">DSM 25924</strain>
    </source>
</reference>
<name>A0ABT9LV08_9BACL</name>
<proteinExistence type="predicted"/>